<reference evidence="1 2" key="1">
    <citation type="submission" date="2013-11" db="EMBL/GenBank/DDBJ databases">
        <title>Metagenomic analysis of a methanogenic consortium involved in long chain n-alkane degradation.</title>
        <authorList>
            <person name="Davidova I.A."/>
            <person name="Callaghan A.V."/>
            <person name="Wawrik B."/>
            <person name="Pruitt S."/>
            <person name="Marks C."/>
            <person name="Duncan K.E."/>
            <person name="Suflita J.M."/>
        </authorList>
    </citation>
    <scope>NUCLEOTIDE SEQUENCE [LARGE SCALE GENOMIC DNA]</scope>
    <source>
        <strain evidence="1 2">SPR</strain>
    </source>
</reference>
<evidence type="ECO:0000313" key="1">
    <source>
        <dbReference type="EMBL" id="KIX15031.1"/>
    </source>
</evidence>
<dbReference type="AlphaFoldDB" id="A0A0D2JH35"/>
<name>A0A0D2JH35_9BACT</name>
<protein>
    <recommendedName>
        <fullName evidence="3">Head decoration protein</fullName>
    </recommendedName>
</protein>
<dbReference type="InParanoid" id="A0A0D2JH35"/>
<proteinExistence type="predicted"/>
<evidence type="ECO:0008006" key="3">
    <source>
        <dbReference type="Google" id="ProtNLM"/>
    </source>
</evidence>
<comment type="caution">
    <text evidence="1">The sequence shown here is derived from an EMBL/GenBank/DDBJ whole genome shotgun (WGS) entry which is preliminary data.</text>
</comment>
<dbReference type="Proteomes" id="UP000032233">
    <property type="component" value="Unassembled WGS sequence"/>
</dbReference>
<sequence length="119" mass="12189">MADSVHNAVVGGTSVSEVEILGGPGPHFERDYPKGTGELTVGQLAAISDADGLVYAYDPADTNLDVVKGVVSAPAESAATNVRLLVFGHVNRVHLKVGASAADAAALLALEERHIYPVG</sequence>
<gene>
    <name evidence="1" type="ORF">X474_05690</name>
</gene>
<keyword evidence="2" id="KW-1185">Reference proteome</keyword>
<organism evidence="1 2">
    <name type="scientific">Dethiosulfatarculus sandiegensis</name>
    <dbReference type="NCBI Taxonomy" id="1429043"/>
    <lineage>
        <taxon>Bacteria</taxon>
        <taxon>Pseudomonadati</taxon>
        <taxon>Thermodesulfobacteriota</taxon>
        <taxon>Desulfarculia</taxon>
        <taxon>Desulfarculales</taxon>
        <taxon>Desulfarculaceae</taxon>
        <taxon>Dethiosulfatarculus</taxon>
    </lineage>
</organism>
<dbReference type="RefSeq" id="WP_044347257.1">
    <property type="nucleotide sequence ID" value="NZ_AZAC01000005.1"/>
</dbReference>
<dbReference type="EMBL" id="AZAC01000005">
    <property type="protein sequence ID" value="KIX15031.1"/>
    <property type="molecule type" value="Genomic_DNA"/>
</dbReference>
<accession>A0A0D2JH35</accession>
<evidence type="ECO:0000313" key="2">
    <source>
        <dbReference type="Proteomes" id="UP000032233"/>
    </source>
</evidence>
<dbReference type="STRING" id="1429043.X474_05690"/>